<dbReference type="AlphaFoldDB" id="A0ABD1Z6T8"/>
<sequence>MATLSFSRNGGSSFLTGRCTETKFLGGQALCVRQNARPANGVRAQGLPPQSRPRAGAAATILREAVSETVVKPIIPKPVRELTNFRGQLVLMRHGESMWNDLKLFTGDVDIPLTEKGIMEALAGGKAVSEIDFDIIFTSRLGRAKQTALIAMTQNKFKRVPVLIRGGYYGNGKTGDANRLRLRDAAANALEHASCKMVPVYADPALNERCYGDLQGLSKAAAIKEFGEETVRKWRRSHDTRPPNGESLQDTFVRSVHFFQQTIEPRLKEGRSVLVVAHGNVLRCIISYLSGLSDDEMLRLQVVTALPYSFTYDGTTLAECCVMPPIDYNTNCVKKGVPLGISSVLKKGEIDSLI</sequence>
<name>A0ABD1Z6T8_9MARC</name>
<evidence type="ECO:0000256" key="2">
    <source>
        <dbReference type="ARBA" id="ARBA00012028"/>
    </source>
</evidence>
<evidence type="ECO:0000313" key="9">
    <source>
        <dbReference type="Proteomes" id="UP001605036"/>
    </source>
</evidence>
<evidence type="ECO:0000256" key="1">
    <source>
        <dbReference type="ARBA" id="ARBA00006717"/>
    </source>
</evidence>
<feature type="active site" description="Proton donor/acceptor" evidence="5">
    <location>
        <position position="208"/>
    </location>
</feature>
<dbReference type="InterPro" id="IPR029033">
    <property type="entry name" value="His_PPase_superfam"/>
</dbReference>
<dbReference type="InterPro" id="IPR005952">
    <property type="entry name" value="Phosphogly_mut1"/>
</dbReference>
<feature type="binding site" evidence="6">
    <location>
        <begin position="93"/>
        <end position="100"/>
    </location>
    <ligand>
        <name>substrate</name>
    </ligand>
</feature>
<keyword evidence="3" id="KW-0324">Glycolysis</keyword>
<keyword evidence="9" id="KW-1185">Reference proteome</keyword>
<dbReference type="PROSITE" id="PS00175">
    <property type="entry name" value="PG_MUTASE"/>
    <property type="match status" value="1"/>
</dbReference>
<dbReference type="EC" id="5.4.2.11" evidence="2"/>
<evidence type="ECO:0000256" key="6">
    <source>
        <dbReference type="PIRSR" id="PIRSR613078-2"/>
    </source>
</evidence>
<evidence type="ECO:0000256" key="5">
    <source>
        <dbReference type="PIRSR" id="PIRSR613078-1"/>
    </source>
</evidence>
<feature type="binding site" evidence="6">
    <location>
        <position position="143"/>
    </location>
    <ligand>
        <name>substrate</name>
    </ligand>
</feature>
<dbReference type="GO" id="GO:0006096">
    <property type="term" value="P:glycolytic process"/>
    <property type="evidence" value="ECO:0007669"/>
    <property type="project" value="UniProtKB-KW"/>
</dbReference>
<protein>
    <recommendedName>
        <fullName evidence="2">phosphoglycerate mutase (2,3-diphosphoglycerate-dependent)</fullName>
        <ecNumber evidence="2">5.4.2.11</ecNumber>
    </recommendedName>
</protein>
<evidence type="ECO:0000256" key="7">
    <source>
        <dbReference type="PIRSR" id="PIRSR613078-3"/>
    </source>
</evidence>
<dbReference type="InterPro" id="IPR001345">
    <property type="entry name" value="PG/BPGM_mutase_AS"/>
</dbReference>
<dbReference type="InterPro" id="IPR013078">
    <property type="entry name" value="His_Pase_superF_clade-1"/>
</dbReference>
<dbReference type="Pfam" id="PF00300">
    <property type="entry name" value="His_Phos_1"/>
    <property type="match status" value="2"/>
</dbReference>
<dbReference type="SUPFAM" id="SSF53254">
    <property type="entry name" value="Phosphoglycerate mutase-like"/>
    <property type="match status" value="1"/>
</dbReference>
<dbReference type="GO" id="GO:0004619">
    <property type="term" value="F:phosphoglycerate mutase activity"/>
    <property type="evidence" value="ECO:0007669"/>
    <property type="project" value="UniProtKB-EC"/>
</dbReference>
<dbReference type="CDD" id="cd07067">
    <property type="entry name" value="HP_PGM_like"/>
    <property type="match status" value="1"/>
</dbReference>
<accession>A0ABD1Z6T8</accession>
<dbReference type="SMART" id="SM00855">
    <property type="entry name" value="PGAM"/>
    <property type="match status" value="1"/>
</dbReference>
<comment type="similarity">
    <text evidence="1">Belongs to the phosphoglycerate mutase family. BPG-dependent PGAM subfamily.</text>
</comment>
<feature type="binding site" evidence="6">
    <location>
        <begin position="235"/>
        <end position="236"/>
    </location>
    <ligand>
        <name>substrate</name>
    </ligand>
</feature>
<organism evidence="8 9">
    <name type="scientific">Riccia fluitans</name>
    <dbReference type="NCBI Taxonomy" id="41844"/>
    <lineage>
        <taxon>Eukaryota</taxon>
        <taxon>Viridiplantae</taxon>
        <taxon>Streptophyta</taxon>
        <taxon>Embryophyta</taxon>
        <taxon>Marchantiophyta</taxon>
        <taxon>Marchantiopsida</taxon>
        <taxon>Marchantiidae</taxon>
        <taxon>Marchantiales</taxon>
        <taxon>Ricciaceae</taxon>
        <taxon>Riccia</taxon>
    </lineage>
</organism>
<dbReference type="Gene3D" id="3.40.50.1240">
    <property type="entry name" value="Phosphoglycerate mutase-like"/>
    <property type="match status" value="2"/>
</dbReference>
<keyword evidence="4" id="KW-0413">Isomerase</keyword>
<feature type="binding site" evidence="6">
    <location>
        <position position="219"/>
    </location>
    <ligand>
        <name>substrate</name>
    </ligand>
</feature>
<evidence type="ECO:0000256" key="3">
    <source>
        <dbReference type="ARBA" id="ARBA00023152"/>
    </source>
</evidence>
<gene>
    <name evidence="8" type="ORF">R1flu_011022</name>
</gene>
<dbReference type="PANTHER" id="PTHR11931">
    <property type="entry name" value="PHOSPHOGLYCERATE MUTASE"/>
    <property type="match status" value="1"/>
</dbReference>
<dbReference type="HAMAP" id="MF_01039">
    <property type="entry name" value="PGAM_GpmA"/>
    <property type="match status" value="1"/>
</dbReference>
<feature type="active site" description="Tele-phosphohistidine intermediate" evidence="5">
    <location>
        <position position="94"/>
    </location>
</feature>
<dbReference type="Proteomes" id="UP001605036">
    <property type="component" value="Unassembled WGS sequence"/>
</dbReference>
<dbReference type="EMBL" id="JBHFFA010000002">
    <property type="protein sequence ID" value="KAL2643435.1"/>
    <property type="molecule type" value="Genomic_DNA"/>
</dbReference>
<evidence type="ECO:0000313" key="8">
    <source>
        <dbReference type="EMBL" id="KAL2643435.1"/>
    </source>
</evidence>
<comment type="caution">
    <text evidence="8">The sequence shown here is derived from an EMBL/GenBank/DDBJ whole genome shotgun (WGS) entry which is preliminary data.</text>
</comment>
<feature type="binding site" evidence="6">
    <location>
        <begin position="279"/>
        <end position="280"/>
    </location>
    <ligand>
        <name>substrate</name>
    </ligand>
</feature>
<reference evidence="8 9" key="1">
    <citation type="submission" date="2024-09" db="EMBL/GenBank/DDBJ databases">
        <title>Chromosome-scale assembly of Riccia fluitans.</title>
        <authorList>
            <person name="Paukszto L."/>
            <person name="Sawicki J."/>
            <person name="Karawczyk K."/>
            <person name="Piernik-Szablinska J."/>
            <person name="Szczecinska M."/>
            <person name="Mazdziarz M."/>
        </authorList>
    </citation>
    <scope>NUCLEOTIDE SEQUENCE [LARGE SCALE GENOMIC DNA]</scope>
    <source>
        <strain evidence="8">Rf_01</strain>
        <tissue evidence="8">Aerial parts of the thallus</tissue>
    </source>
</reference>
<feature type="binding site" evidence="6">
    <location>
        <begin position="106"/>
        <end position="107"/>
    </location>
    <ligand>
        <name>substrate</name>
    </ligand>
</feature>
<feature type="binding site" evidence="6">
    <location>
        <begin position="208"/>
        <end position="211"/>
    </location>
    <ligand>
        <name>substrate</name>
    </ligand>
</feature>
<feature type="site" description="Transition state stabilizer" evidence="7">
    <location>
        <position position="278"/>
    </location>
</feature>
<evidence type="ECO:0000256" key="4">
    <source>
        <dbReference type="ARBA" id="ARBA00023235"/>
    </source>
</evidence>
<proteinExistence type="inferred from homology"/>